<evidence type="ECO:0000256" key="3">
    <source>
        <dbReference type="ARBA" id="ARBA00022475"/>
    </source>
</evidence>
<feature type="transmembrane region" description="Helical" evidence="7">
    <location>
        <begin position="327"/>
        <end position="345"/>
    </location>
</feature>
<comment type="subcellular location">
    <subcellularLocation>
        <location evidence="1">Cell membrane</location>
        <topology evidence="1">Multi-pass membrane protein</topology>
    </subcellularLocation>
</comment>
<dbReference type="EMBL" id="CP000828">
    <property type="protein sequence ID" value="ABW28586.1"/>
    <property type="molecule type" value="Genomic_DNA"/>
</dbReference>
<organism evidence="8 9">
    <name type="scientific">Acaryochloris marina (strain MBIC 11017)</name>
    <dbReference type="NCBI Taxonomy" id="329726"/>
    <lineage>
        <taxon>Bacteria</taxon>
        <taxon>Bacillati</taxon>
        <taxon>Cyanobacteriota</taxon>
        <taxon>Cyanophyceae</taxon>
        <taxon>Acaryochloridales</taxon>
        <taxon>Acaryochloridaceae</taxon>
        <taxon>Acaryochloris</taxon>
    </lineage>
</organism>
<feature type="transmembrane region" description="Helical" evidence="7">
    <location>
        <begin position="106"/>
        <end position="125"/>
    </location>
</feature>
<evidence type="ECO:0000256" key="6">
    <source>
        <dbReference type="ARBA" id="ARBA00023136"/>
    </source>
</evidence>
<evidence type="ECO:0000256" key="2">
    <source>
        <dbReference type="ARBA" id="ARBA00022448"/>
    </source>
</evidence>
<dbReference type="PANTHER" id="PTHR43549:SF3">
    <property type="entry name" value="MULTIDRUG RESISTANCE PROTEIN YPNP-RELATED"/>
    <property type="match status" value="1"/>
</dbReference>
<protein>
    <submittedName>
        <fullName evidence="8">MATE efflux family protein</fullName>
    </submittedName>
</protein>
<keyword evidence="6 7" id="KW-0472">Membrane</keyword>
<dbReference type="PIRSF" id="PIRSF006603">
    <property type="entry name" value="DinF"/>
    <property type="match status" value="1"/>
</dbReference>
<proteinExistence type="predicted"/>
<feature type="transmembrane region" description="Helical" evidence="7">
    <location>
        <begin position="247"/>
        <end position="273"/>
    </location>
</feature>
<dbReference type="CDD" id="cd13149">
    <property type="entry name" value="MATE_like_2"/>
    <property type="match status" value="1"/>
</dbReference>
<dbReference type="RefSeq" id="WP_012163979.1">
    <property type="nucleotide sequence ID" value="NC_009925.1"/>
</dbReference>
<evidence type="ECO:0000256" key="7">
    <source>
        <dbReference type="SAM" id="Phobius"/>
    </source>
</evidence>
<evidence type="ECO:0000256" key="5">
    <source>
        <dbReference type="ARBA" id="ARBA00022989"/>
    </source>
</evidence>
<feature type="transmembrane region" description="Helical" evidence="7">
    <location>
        <begin position="420"/>
        <end position="443"/>
    </location>
</feature>
<feature type="transmembrane region" description="Helical" evidence="7">
    <location>
        <begin position="21"/>
        <end position="43"/>
    </location>
</feature>
<feature type="transmembrane region" description="Helical" evidence="7">
    <location>
        <begin position="395"/>
        <end position="414"/>
    </location>
</feature>
<dbReference type="InterPro" id="IPR002528">
    <property type="entry name" value="MATE_fam"/>
</dbReference>
<keyword evidence="3" id="KW-1003">Cell membrane</keyword>
<sequence>MPQPTPPRTVRQRLTEGNVSAQLIKLTLPLVWGIFTIVAFNLADTYFVGQLGTQELAAMSFTFPVVTTFGSLAMGLGTGAASIIARAIGEGDQTRVQRFTTNSLTLALAIVGVFIVVGLLTIDPLFTALGATPDVLPLVRDYMQIWYLGMIFLVVPMVGNSAIRAAGNTATPSIIMTVAAGINIALDPLFILGLAGLPRLELQGAAIATVIARALTFIASLVVLHFKEHLLCFQRPKLSEMLRCWLDILRIGLPAAMTSMITPISVGIITSLLAFYGEEAVAAFGVASRVESFALITLFALAASMGPFVGQNWGAKAYSRVQRSLKVSFQFCLFWGMLMAVLLAATGKQLVSSFNGNPEVVAIAALYLLIVPITYAPAGIIQVSSATFNALGKPIPSVVMTAIRMFVLYIPMAYLGSHFFGIQGIFIATGLSNLLTGVGAYFWNQRTCNLRQAVPLESAV</sequence>
<dbReference type="HOGENOM" id="CLU_012893_0_1_3"/>
<evidence type="ECO:0000256" key="4">
    <source>
        <dbReference type="ARBA" id="ARBA00022692"/>
    </source>
</evidence>
<dbReference type="AlphaFoldDB" id="B0C387"/>
<evidence type="ECO:0000313" key="8">
    <source>
        <dbReference type="EMBL" id="ABW28586.1"/>
    </source>
</evidence>
<dbReference type="InterPro" id="IPR048279">
    <property type="entry name" value="MdtK-like"/>
</dbReference>
<name>B0C387_ACAM1</name>
<dbReference type="InterPro" id="IPR052031">
    <property type="entry name" value="Membrane_Transporter-Flippase"/>
</dbReference>
<evidence type="ECO:0000313" key="9">
    <source>
        <dbReference type="Proteomes" id="UP000000268"/>
    </source>
</evidence>
<dbReference type="OrthoDB" id="9776324at2"/>
<dbReference type="GO" id="GO:0005886">
    <property type="term" value="C:plasma membrane"/>
    <property type="evidence" value="ECO:0007669"/>
    <property type="project" value="UniProtKB-SubCell"/>
</dbReference>
<dbReference type="NCBIfam" id="TIGR00797">
    <property type="entry name" value="matE"/>
    <property type="match status" value="1"/>
</dbReference>
<feature type="transmembrane region" description="Helical" evidence="7">
    <location>
        <begin position="203"/>
        <end position="226"/>
    </location>
</feature>
<keyword evidence="5 7" id="KW-1133">Transmembrane helix</keyword>
<evidence type="ECO:0000256" key="1">
    <source>
        <dbReference type="ARBA" id="ARBA00004651"/>
    </source>
</evidence>
<dbReference type="Proteomes" id="UP000000268">
    <property type="component" value="Chromosome"/>
</dbReference>
<keyword evidence="2" id="KW-0813">Transport</keyword>
<feature type="transmembrane region" description="Helical" evidence="7">
    <location>
        <begin position="145"/>
        <end position="163"/>
    </location>
</feature>
<dbReference type="Pfam" id="PF01554">
    <property type="entry name" value="MatE"/>
    <property type="match status" value="2"/>
</dbReference>
<dbReference type="GO" id="GO:0015297">
    <property type="term" value="F:antiporter activity"/>
    <property type="evidence" value="ECO:0007669"/>
    <property type="project" value="InterPro"/>
</dbReference>
<dbReference type="STRING" id="329726.AM1_3596"/>
<feature type="transmembrane region" description="Helical" evidence="7">
    <location>
        <begin position="360"/>
        <end position="383"/>
    </location>
</feature>
<feature type="transmembrane region" description="Helical" evidence="7">
    <location>
        <begin position="175"/>
        <end position="197"/>
    </location>
</feature>
<dbReference type="KEGG" id="amr:AM1_3596"/>
<accession>B0C387</accession>
<reference evidence="8 9" key="1">
    <citation type="journal article" date="2008" name="Proc. Natl. Acad. Sci. U.S.A.">
        <title>Niche adaptation and genome expansion in the chlorophyll d-producing cyanobacterium Acaryochloris marina.</title>
        <authorList>
            <person name="Swingley W.D."/>
            <person name="Chen M."/>
            <person name="Cheung P.C."/>
            <person name="Conrad A.L."/>
            <person name="Dejesa L.C."/>
            <person name="Hao J."/>
            <person name="Honchak B.M."/>
            <person name="Karbach L.E."/>
            <person name="Kurdoglu A."/>
            <person name="Lahiri S."/>
            <person name="Mastrian S.D."/>
            <person name="Miyashita H."/>
            <person name="Page L."/>
            <person name="Ramakrishna P."/>
            <person name="Satoh S."/>
            <person name="Sattley W.M."/>
            <person name="Shimada Y."/>
            <person name="Taylor H.L."/>
            <person name="Tomo T."/>
            <person name="Tsuchiya T."/>
            <person name="Wang Z.T."/>
            <person name="Raymond J."/>
            <person name="Mimuro M."/>
            <person name="Blankenship R.E."/>
            <person name="Touchman J.W."/>
        </authorList>
    </citation>
    <scope>NUCLEOTIDE SEQUENCE [LARGE SCALE GENOMIC DNA]</scope>
    <source>
        <strain evidence="9">MBIC 11017</strain>
    </source>
</reference>
<gene>
    <name evidence="8" type="ordered locus">AM1_3596</name>
</gene>
<dbReference type="PANTHER" id="PTHR43549">
    <property type="entry name" value="MULTIDRUG RESISTANCE PROTEIN YPNP-RELATED"/>
    <property type="match status" value="1"/>
</dbReference>
<feature type="transmembrane region" description="Helical" evidence="7">
    <location>
        <begin position="293"/>
        <end position="315"/>
    </location>
</feature>
<dbReference type="GO" id="GO:0042910">
    <property type="term" value="F:xenobiotic transmembrane transporter activity"/>
    <property type="evidence" value="ECO:0007669"/>
    <property type="project" value="InterPro"/>
</dbReference>
<keyword evidence="9" id="KW-1185">Reference proteome</keyword>
<keyword evidence="4 7" id="KW-0812">Transmembrane</keyword>
<feature type="transmembrane region" description="Helical" evidence="7">
    <location>
        <begin position="63"/>
        <end position="85"/>
    </location>
</feature>
<dbReference type="eggNOG" id="COG0534">
    <property type="taxonomic scope" value="Bacteria"/>
</dbReference>